<protein>
    <recommendedName>
        <fullName evidence="6">Peptidase S8/S53 domain-containing protein</fullName>
    </recommendedName>
</protein>
<feature type="active site" description="Charge relay system" evidence="5">
    <location>
        <position position="196"/>
    </location>
</feature>
<dbReference type="PROSITE" id="PS51892">
    <property type="entry name" value="SUBTILASE"/>
    <property type="match status" value="1"/>
</dbReference>
<name>A0A0G3XC02_9SPHN</name>
<dbReference type="OrthoDB" id="5405281at2"/>
<evidence type="ECO:0000256" key="1">
    <source>
        <dbReference type="ARBA" id="ARBA00011073"/>
    </source>
</evidence>
<dbReference type="PATRIC" id="fig|1348774.3.peg.476"/>
<dbReference type="Pfam" id="PF00082">
    <property type="entry name" value="Peptidase_S8"/>
    <property type="match status" value="1"/>
</dbReference>
<evidence type="ECO:0000259" key="6">
    <source>
        <dbReference type="Pfam" id="PF00082"/>
    </source>
</evidence>
<dbReference type="PROSITE" id="PS00138">
    <property type="entry name" value="SUBTILASE_SER"/>
    <property type="match status" value="1"/>
</dbReference>
<dbReference type="AlphaFoldDB" id="A0A0G3XC02"/>
<keyword evidence="2 5" id="KW-0645">Protease</keyword>
<dbReference type="CDD" id="cd05561">
    <property type="entry name" value="Peptidases_S8_4"/>
    <property type="match status" value="1"/>
</dbReference>
<dbReference type="InterPro" id="IPR000209">
    <property type="entry name" value="Peptidase_S8/S53_dom"/>
</dbReference>
<dbReference type="GO" id="GO:0006508">
    <property type="term" value="P:proteolysis"/>
    <property type="evidence" value="ECO:0007669"/>
    <property type="project" value="UniProtKB-KW"/>
</dbReference>
<dbReference type="InterPro" id="IPR023828">
    <property type="entry name" value="Peptidase_S8_Ser-AS"/>
</dbReference>
<feature type="active site" description="Charge relay system" evidence="5">
    <location>
        <position position="376"/>
    </location>
</feature>
<feature type="domain" description="Peptidase S8/S53" evidence="6">
    <location>
        <begin position="230"/>
        <end position="396"/>
    </location>
</feature>
<organism evidence="7 8">
    <name type="scientific">Croceicoccus naphthovorans</name>
    <dbReference type="NCBI Taxonomy" id="1348774"/>
    <lineage>
        <taxon>Bacteria</taxon>
        <taxon>Pseudomonadati</taxon>
        <taxon>Pseudomonadota</taxon>
        <taxon>Alphaproteobacteria</taxon>
        <taxon>Sphingomonadales</taxon>
        <taxon>Erythrobacteraceae</taxon>
        <taxon>Croceicoccus</taxon>
    </lineage>
</organism>
<evidence type="ECO:0000256" key="4">
    <source>
        <dbReference type="ARBA" id="ARBA00022825"/>
    </source>
</evidence>
<accession>A0A0G3XC02</accession>
<keyword evidence="3 5" id="KW-0378">Hydrolase</keyword>
<proteinExistence type="inferred from homology"/>
<evidence type="ECO:0000256" key="5">
    <source>
        <dbReference type="PROSITE-ProRule" id="PRU01240"/>
    </source>
</evidence>
<dbReference type="Proteomes" id="UP000035287">
    <property type="component" value="Chromosome"/>
</dbReference>
<evidence type="ECO:0000313" key="7">
    <source>
        <dbReference type="EMBL" id="AKM09055.1"/>
    </source>
</evidence>
<dbReference type="InterPro" id="IPR050131">
    <property type="entry name" value="Peptidase_S8_subtilisin-like"/>
</dbReference>
<sequence length="429" mass="43667">MRKILLTVPLVLILIASPALAGLGGVLPGVGQTLDGSLDGLGGGGDSLGGVLDPVTGTLDDVRDGLDDLTARTRRTAERLVRNRTDRLRDLVRDNSAVLAFDNTGHPARRDALLALDVDAAGFEALRKAGFDPIGTETVEGLDLTITRIAVPDGMTLAQAQDRLAEQVPDIKVSSDALHFTAGAPGMATAVAVAADPKASVPVGMIDGAVGGGIGIDAQRGFAEGAPIASDHGSAVASLLKSAGVASVRVADVYGTDPGGGNALAIARGLGWLVKGGSRVVTISLVGPENPVLSRAIASAQRQGVVVVAAVGNDGPAAPPSYPASYNGVVAVTAVDRHDRALIEAGRATHLDYAAPGADIYGTDRRGKRMRLRGTSFATPLAAARIASVLAKGGSWRAKLDEEARDLGPKGNDATYGRGLVCDKCAGRR</sequence>
<dbReference type="PANTHER" id="PTHR43806:SF11">
    <property type="entry name" value="CEREVISIN-RELATED"/>
    <property type="match status" value="1"/>
</dbReference>
<keyword evidence="8" id="KW-1185">Reference proteome</keyword>
<dbReference type="PANTHER" id="PTHR43806">
    <property type="entry name" value="PEPTIDASE S8"/>
    <property type="match status" value="1"/>
</dbReference>
<feature type="active site" description="Charge relay system" evidence="5">
    <location>
        <position position="232"/>
    </location>
</feature>
<evidence type="ECO:0000313" key="8">
    <source>
        <dbReference type="Proteomes" id="UP000035287"/>
    </source>
</evidence>
<comment type="similarity">
    <text evidence="1 5">Belongs to the peptidase S8 family.</text>
</comment>
<dbReference type="GO" id="GO:0004252">
    <property type="term" value="F:serine-type endopeptidase activity"/>
    <property type="evidence" value="ECO:0007669"/>
    <property type="project" value="UniProtKB-UniRule"/>
</dbReference>
<dbReference type="SUPFAM" id="SSF52743">
    <property type="entry name" value="Subtilisin-like"/>
    <property type="match status" value="1"/>
</dbReference>
<evidence type="ECO:0000256" key="3">
    <source>
        <dbReference type="ARBA" id="ARBA00022801"/>
    </source>
</evidence>
<keyword evidence="4 5" id="KW-0720">Serine protease</keyword>
<dbReference type="Gene3D" id="3.40.50.200">
    <property type="entry name" value="Peptidase S8/S53 domain"/>
    <property type="match status" value="1"/>
</dbReference>
<dbReference type="InterPro" id="IPR036852">
    <property type="entry name" value="Peptidase_S8/S53_dom_sf"/>
</dbReference>
<dbReference type="STRING" id="1348774.AB433_02260"/>
<dbReference type="RefSeq" id="WP_047819750.1">
    <property type="nucleotide sequence ID" value="NZ_CP011770.1"/>
</dbReference>
<reference evidence="7 8" key="1">
    <citation type="submission" date="2015-06" db="EMBL/GenBank/DDBJ databases">
        <authorList>
            <person name="Zeng Y."/>
            <person name="Huang Y."/>
        </authorList>
    </citation>
    <scope>NUCLEOTIDE SEQUENCE [LARGE SCALE GENOMIC DNA]</scope>
    <source>
        <strain evidence="7 8">PQ-2</strain>
    </source>
</reference>
<evidence type="ECO:0000256" key="2">
    <source>
        <dbReference type="ARBA" id="ARBA00022670"/>
    </source>
</evidence>
<dbReference type="KEGG" id="cna:AB433_02260"/>
<gene>
    <name evidence="7" type="ORF">AB433_02260</name>
</gene>
<dbReference type="EMBL" id="CP011770">
    <property type="protein sequence ID" value="AKM09055.1"/>
    <property type="molecule type" value="Genomic_DNA"/>
</dbReference>